<proteinExistence type="inferred from homology"/>
<dbReference type="PANTHER" id="PTHR30469">
    <property type="entry name" value="MULTIDRUG RESISTANCE PROTEIN MDTA"/>
    <property type="match status" value="1"/>
</dbReference>
<dbReference type="NCBIfam" id="TIGR01730">
    <property type="entry name" value="RND_mfp"/>
    <property type="match status" value="1"/>
</dbReference>
<organism evidence="4 5">
    <name type="scientific">Halomonas eurihalina</name>
    <dbReference type="NCBI Taxonomy" id="42566"/>
    <lineage>
        <taxon>Bacteria</taxon>
        <taxon>Pseudomonadati</taxon>
        <taxon>Pseudomonadota</taxon>
        <taxon>Gammaproteobacteria</taxon>
        <taxon>Oceanospirillales</taxon>
        <taxon>Halomonadaceae</taxon>
        <taxon>Halomonas</taxon>
    </lineage>
</organism>
<evidence type="ECO:0000313" key="4">
    <source>
        <dbReference type="EMBL" id="TZG41036.1"/>
    </source>
</evidence>
<comment type="similarity">
    <text evidence="1">Belongs to the membrane fusion protein (MFP) (TC 8.A.1) family.</text>
</comment>
<gene>
    <name evidence="4" type="ORF">FZZ93_03865</name>
</gene>
<comment type="caution">
    <text evidence="4">The sequence shown here is derived from an EMBL/GenBank/DDBJ whole genome shotgun (WGS) entry which is preliminary data.</text>
</comment>
<dbReference type="Gene3D" id="2.40.420.20">
    <property type="match status" value="1"/>
</dbReference>
<keyword evidence="5" id="KW-1185">Reference proteome</keyword>
<dbReference type="SUPFAM" id="SSF111369">
    <property type="entry name" value="HlyD-like secretion proteins"/>
    <property type="match status" value="1"/>
</dbReference>
<dbReference type="Gene3D" id="1.10.287.470">
    <property type="entry name" value="Helix hairpin bin"/>
    <property type="match status" value="1"/>
</dbReference>
<dbReference type="RefSeq" id="WP_149321008.1">
    <property type="nucleotide sequence ID" value="NZ_JARWAH010000002.1"/>
</dbReference>
<evidence type="ECO:0000256" key="2">
    <source>
        <dbReference type="SAM" id="SignalP"/>
    </source>
</evidence>
<evidence type="ECO:0000259" key="3">
    <source>
        <dbReference type="Pfam" id="PF25876"/>
    </source>
</evidence>
<dbReference type="AlphaFoldDB" id="A0A5D9DB56"/>
<dbReference type="GO" id="GO:0015562">
    <property type="term" value="F:efflux transmembrane transporter activity"/>
    <property type="evidence" value="ECO:0007669"/>
    <property type="project" value="TreeGrafter"/>
</dbReference>
<sequence>MFRAHRPSVLVTLLFGLVLPLAGCSPETSSTTEIPTVVDSYTIQAGNGRELTHLSGRVRAAERTTLSFEISGKLESLDVDVGDHFDTDDTLATLDDERYHLVAQQRRAEAREAEASLIEKRQDYRRQSSLADKGYVSETQLDTARAGLDTAESRHASAVAAQELAERDLTQTTLSAPFAGSVSARQAEPSERVAANQTILEVISDRDGFEVETSVPETLVDALSTGSSHKVSFPALGGITAPATLTQLGTQPRSSNNYPVILALNEPPAGVRAGMTAEVELALAEPARDASVLPIPLTALVHDDRQRAHVLRIDEDDRLESVEVTVVDIGEERAKVRGDLAPGERIVARGTEFVDPGQQVSLLGQGPERYN</sequence>
<dbReference type="InterPro" id="IPR058624">
    <property type="entry name" value="MdtA-like_HH"/>
</dbReference>
<dbReference type="Gene3D" id="2.40.30.170">
    <property type="match status" value="1"/>
</dbReference>
<feature type="signal peptide" evidence="2">
    <location>
        <begin position="1"/>
        <end position="22"/>
    </location>
</feature>
<evidence type="ECO:0000256" key="1">
    <source>
        <dbReference type="ARBA" id="ARBA00009477"/>
    </source>
</evidence>
<protein>
    <submittedName>
        <fullName evidence="4">Efflux RND transporter periplasmic adaptor subunit</fullName>
    </submittedName>
</protein>
<keyword evidence="2" id="KW-0732">Signal</keyword>
<dbReference type="Pfam" id="PF25876">
    <property type="entry name" value="HH_MFP_RND"/>
    <property type="match status" value="1"/>
</dbReference>
<accession>A0A5D9DB56</accession>
<feature type="domain" description="Multidrug resistance protein MdtA-like alpha-helical hairpin" evidence="3">
    <location>
        <begin position="104"/>
        <end position="172"/>
    </location>
</feature>
<name>A0A5D9DB56_HALER</name>
<dbReference type="InterPro" id="IPR006143">
    <property type="entry name" value="RND_pump_MFP"/>
</dbReference>
<dbReference type="GO" id="GO:1990281">
    <property type="term" value="C:efflux pump complex"/>
    <property type="evidence" value="ECO:0007669"/>
    <property type="project" value="TreeGrafter"/>
</dbReference>
<feature type="chain" id="PRO_5022666621" evidence="2">
    <location>
        <begin position="23"/>
        <end position="371"/>
    </location>
</feature>
<dbReference type="Proteomes" id="UP000324260">
    <property type="component" value="Unassembled WGS sequence"/>
</dbReference>
<dbReference type="PANTHER" id="PTHR30469:SF20">
    <property type="entry name" value="EFFLUX RND TRANSPORTER PERIPLASMIC ADAPTOR SUBUNIT"/>
    <property type="match status" value="1"/>
</dbReference>
<reference evidence="4 5" key="1">
    <citation type="submission" date="2019-08" db="EMBL/GenBank/DDBJ databases">
        <title>Draft Genome Sequence of Halomonas eurihalina Isolated from Preserved Hide-surface.</title>
        <authorList>
            <person name="Hussain S.A."/>
            <person name="Xu A."/>
            <person name="Sarker M."/>
            <person name="Sommers C."/>
        </authorList>
    </citation>
    <scope>NUCLEOTIDE SEQUENCE [LARGE SCALE GENOMIC DNA]</scope>
    <source>
        <strain evidence="4 5">MS1</strain>
    </source>
</reference>
<dbReference type="Gene3D" id="2.40.50.100">
    <property type="match status" value="1"/>
</dbReference>
<evidence type="ECO:0000313" key="5">
    <source>
        <dbReference type="Proteomes" id="UP000324260"/>
    </source>
</evidence>
<dbReference type="EMBL" id="VTPU01000002">
    <property type="protein sequence ID" value="TZG41036.1"/>
    <property type="molecule type" value="Genomic_DNA"/>
</dbReference>
<dbReference type="OrthoDB" id="9806939at2"/>